<feature type="coiled-coil region" evidence="10">
    <location>
        <begin position="198"/>
        <end position="263"/>
    </location>
</feature>
<dbReference type="PANTHER" id="PTHR30203">
    <property type="entry name" value="OUTER MEMBRANE CATION EFFLUX PROTEIN"/>
    <property type="match status" value="1"/>
</dbReference>
<keyword evidence="12" id="KW-1185">Reference proteome</keyword>
<sequence>MNSSSNRRLLVFPFIALSLIIAGCADQGGIKPQANVREVATLDAGQAIRQVGAEAGWPSRAWWQAYADPQLDRLVAAAVAGNPNMAIAAARVRQAQAMAVVAHAGELPQASLDAAIGRKDWSDNVYYGASFRDKLTWNNTAVLSLSYNLDLWDRNRNTTERAQDEIHAVAADARAAQLELESNVVRTYVQLSLQYGLLDNTEATLKQEQQILDLANRRFRGGIGTQMEITQAEVPLPETRRQMEALNESIALTRNQLAALLGEGPGAGDSITRPGMKLQAALGLPSALPAELIGRRPDISAARWRVEAAAKGIAVAKANFYPNINLLASIGPTAAGGGLLSFASAKNITTTYGPAISLPIFEGGRLRGQLGATTAGYDLEVEHYNLLLTQALKSISDQVVTLRALDRQQQQADLSVQAAQKNVDIATRAYQRGLTSYLNVLTAQTQWLHQQQMVQQLLAQKLNAFASLTVALGGGLEPAPEEVAAADASTEVKAQAGVAK</sequence>
<dbReference type="Pfam" id="PF02321">
    <property type="entry name" value="OEP"/>
    <property type="match status" value="2"/>
</dbReference>
<keyword evidence="3 9" id="KW-1134">Transmembrane beta strand</keyword>
<protein>
    <submittedName>
        <fullName evidence="11">Efflux transporter outer membrane subunit</fullName>
    </submittedName>
</protein>
<dbReference type="NCBIfam" id="TIGR01845">
    <property type="entry name" value="outer_NodT"/>
    <property type="match status" value="1"/>
</dbReference>
<proteinExistence type="inferred from homology"/>
<evidence type="ECO:0000256" key="10">
    <source>
        <dbReference type="SAM" id="Coils"/>
    </source>
</evidence>
<gene>
    <name evidence="11" type="ORF">PQR62_11960</name>
</gene>
<evidence type="ECO:0000256" key="9">
    <source>
        <dbReference type="RuleBase" id="RU362097"/>
    </source>
</evidence>
<accession>A0ABW9A9I3</accession>
<comment type="caution">
    <text evidence="11">The sequence shown here is derived from an EMBL/GenBank/DDBJ whole genome shotgun (WGS) entry which is preliminary data.</text>
</comment>
<keyword evidence="6 9" id="KW-0472">Membrane</keyword>
<dbReference type="RefSeq" id="WP_408158132.1">
    <property type="nucleotide sequence ID" value="NZ_JAQQFM010000005.1"/>
</dbReference>
<evidence type="ECO:0000256" key="6">
    <source>
        <dbReference type="ARBA" id="ARBA00023136"/>
    </source>
</evidence>
<dbReference type="InterPro" id="IPR003423">
    <property type="entry name" value="OMP_efflux"/>
</dbReference>
<keyword evidence="4 9" id="KW-0812">Transmembrane</keyword>
<comment type="subcellular location">
    <subcellularLocation>
        <location evidence="9">Cell membrane</location>
        <topology evidence="9">Lipid-anchor</topology>
    </subcellularLocation>
    <subcellularLocation>
        <location evidence="1">Membrane</location>
    </subcellularLocation>
</comment>
<dbReference type="InterPro" id="IPR010131">
    <property type="entry name" value="MdtP/NodT-like"/>
</dbReference>
<name>A0ABW9A9I3_9BURK</name>
<dbReference type="PANTHER" id="PTHR30203:SF20">
    <property type="entry name" value="MULTIDRUG RESISTANCE OUTER MEMBRANE PROTEIN MDTP-RELATED"/>
    <property type="match status" value="1"/>
</dbReference>
<dbReference type="EMBL" id="JAQQFM010000005">
    <property type="protein sequence ID" value="MFL9924982.1"/>
    <property type="molecule type" value="Genomic_DNA"/>
</dbReference>
<keyword evidence="8 9" id="KW-0449">Lipoprotein</keyword>
<evidence type="ECO:0000256" key="1">
    <source>
        <dbReference type="ARBA" id="ARBA00004370"/>
    </source>
</evidence>
<keyword evidence="7 9" id="KW-0564">Palmitate</keyword>
<evidence type="ECO:0000256" key="7">
    <source>
        <dbReference type="ARBA" id="ARBA00023139"/>
    </source>
</evidence>
<keyword evidence="5 9" id="KW-0732">Signal</keyword>
<keyword evidence="10" id="KW-0175">Coiled coil</keyword>
<evidence type="ECO:0000256" key="4">
    <source>
        <dbReference type="ARBA" id="ARBA00022692"/>
    </source>
</evidence>
<evidence type="ECO:0000256" key="8">
    <source>
        <dbReference type="ARBA" id="ARBA00023288"/>
    </source>
</evidence>
<comment type="similarity">
    <text evidence="2 9">Belongs to the outer membrane factor (OMF) (TC 1.B.17) family.</text>
</comment>
<dbReference type="PROSITE" id="PS51257">
    <property type="entry name" value="PROKAR_LIPOPROTEIN"/>
    <property type="match status" value="1"/>
</dbReference>
<feature type="chain" id="PRO_5044989875" evidence="9">
    <location>
        <begin position="25"/>
        <end position="500"/>
    </location>
</feature>
<evidence type="ECO:0000313" key="12">
    <source>
        <dbReference type="Proteomes" id="UP001629246"/>
    </source>
</evidence>
<dbReference type="Gene3D" id="2.20.200.10">
    <property type="entry name" value="Outer membrane efflux proteins (OEP)"/>
    <property type="match status" value="1"/>
</dbReference>
<reference evidence="11 12" key="1">
    <citation type="journal article" date="2024" name="Chem. Sci.">
        <title>Discovery of megapolipeptins by genome mining of a Burkholderiales bacteria collection.</title>
        <authorList>
            <person name="Paulo B.S."/>
            <person name="Recchia M.J.J."/>
            <person name="Lee S."/>
            <person name="Fergusson C.H."/>
            <person name="Romanowski S.B."/>
            <person name="Hernandez A."/>
            <person name="Krull N."/>
            <person name="Liu D.Y."/>
            <person name="Cavanagh H."/>
            <person name="Bos A."/>
            <person name="Gray C.A."/>
            <person name="Murphy B.T."/>
            <person name="Linington R.G."/>
            <person name="Eustaquio A.S."/>
        </authorList>
    </citation>
    <scope>NUCLEOTIDE SEQUENCE [LARGE SCALE GENOMIC DNA]</scope>
    <source>
        <strain evidence="11 12">RL21-008-BIB-A</strain>
    </source>
</reference>
<evidence type="ECO:0000313" key="11">
    <source>
        <dbReference type="EMBL" id="MFL9924982.1"/>
    </source>
</evidence>
<evidence type="ECO:0000256" key="3">
    <source>
        <dbReference type="ARBA" id="ARBA00022452"/>
    </source>
</evidence>
<feature type="signal peptide" evidence="9">
    <location>
        <begin position="1"/>
        <end position="24"/>
    </location>
</feature>
<evidence type="ECO:0000256" key="2">
    <source>
        <dbReference type="ARBA" id="ARBA00007613"/>
    </source>
</evidence>
<evidence type="ECO:0000256" key="5">
    <source>
        <dbReference type="ARBA" id="ARBA00022729"/>
    </source>
</evidence>
<dbReference type="Proteomes" id="UP001629246">
    <property type="component" value="Unassembled WGS sequence"/>
</dbReference>
<organism evidence="11 12">
    <name type="scientific">Herbaspirillum lusitanum</name>
    <dbReference type="NCBI Taxonomy" id="213312"/>
    <lineage>
        <taxon>Bacteria</taxon>
        <taxon>Pseudomonadati</taxon>
        <taxon>Pseudomonadota</taxon>
        <taxon>Betaproteobacteria</taxon>
        <taxon>Burkholderiales</taxon>
        <taxon>Oxalobacteraceae</taxon>
        <taxon>Herbaspirillum</taxon>
    </lineage>
</organism>
<dbReference type="SUPFAM" id="SSF56954">
    <property type="entry name" value="Outer membrane efflux proteins (OEP)"/>
    <property type="match status" value="1"/>
</dbReference>
<dbReference type="Gene3D" id="1.20.1600.10">
    <property type="entry name" value="Outer membrane efflux proteins (OEP)"/>
    <property type="match status" value="1"/>
</dbReference>